<dbReference type="EMBL" id="RAPO01000001">
    <property type="protein sequence ID" value="RKD98004.1"/>
    <property type="molecule type" value="Genomic_DNA"/>
</dbReference>
<evidence type="ECO:0000313" key="2">
    <source>
        <dbReference type="Proteomes" id="UP000283805"/>
    </source>
</evidence>
<reference evidence="1 2" key="1">
    <citation type="submission" date="2018-09" db="EMBL/GenBank/DDBJ databases">
        <title>Genomic Encyclopedia of Archaeal and Bacterial Type Strains, Phase II (KMG-II): from individual species to whole genera.</title>
        <authorList>
            <person name="Goeker M."/>
        </authorList>
    </citation>
    <scope>NUCLEOTIDE SEQUENCE [LARGE SCALE GENOMIC DNA]</scope>
    <source>
        <strain evidence="1 2">DSM 13151</strain>
    </source>
</reference>
<protein>
    <submittedName>
        <fullName evidence="1">Uncharacterized protein</fullName>
    </submittedName>
</protein>
<sequence length="208" mass="24076">MATEQYDRLTESPQTGINRNALAMDERMQVQYLRVNRRSDQPPAYDGQFTTVYYLDGDERMAAKKFVEENRAQLKAIDFSHPDPVQRAVPREVYDWILHFLGERKLRKYQNIVYEQRRSGTEWVIDRDHFETYPNDRYRPTSTAAVAKAAPLESVYRDLGTVITESDLEAHDAIEGCETNVLEYYRVAGPFDCEPVISDGALAVKKRS</sequence>
<keyword evidence="2" id="KW-1185">Reference proteome</keyword>
<dbReference type="AlphaFoldDB" id="A0A3R7KNM5"/>
<accession>A0A3R7KNM5</accession>
<organism evidence="1 2">
    <name type="scientific">Halopiger aswanensis</name>
    <dbReference type="NCBI Taxonomy" id="148449"/>
    <lineage>
        <taxon>Archaea</taxon>
        <taxon>Methanobacteriati</taxon>
        <taxon>Methanobacteriota</taxon>
        <taxon>Stenosarchaea group</taxon>
        <taxon>Halobacteria</taxon>
        <taxon>Halobacteriales</taxon>
        <taxon>Natrialbaceae</taxon>
        <taxon>Halopiger</taxon>
    </lineage>
</organism>
<comment type="caution">
    <text evidence="1">The sequence shown here is derived from an EMBL/GenBank/DDBJ whole genome shotgun (WGS) entry which is preliminary data.</text>
</comment>
<name>A0A3R7KNM5_9EURY</name>
<dbReference type="Proteomes" id="UP000283805">
    <property type="component" value="Unassembled WGS sequence"/>
</dbReference>
<evidence type="ECO:0000313" key="1">
    <source>
        <dbReference type="EMBL" id="RKD98004.1"/>
    </source>
</evidence>
<gene>
    <name evidence="1" type="ORF">ATJ93_1003</name>
</gene>
<proteinExistence type="predicted"/>